<evidence type="ECO:0000259" key="3">
    <source>
        <dbReference type="Pfam" id="PF17782"/>
    </source>
</evidence>
<dbReference type="InterPro" id="IPR003488">
    <property type="entry name" value="DprA"/>
</dbReference>
<dbReference type="Pfam" id="PF14520">
    <property type="entry name" value="HHH_5"/>
    <property type="match status" value="1"/>
</dbReference>
<dbReference type="InterPro" id="IPR057666">
    <property type="entry name" value="DrpA_SLOG"/>
</dbReference>
<feature type="domain" description="Smf/DprA SLOG" evidence="2">
    <location>
        <begin position="81"/>
        <end position="292"/>
    </location>
</feature>
<evidence type="ECO:0000256" key="1">
    <source>
        <dbReference type="ARBA" id="ARBA00006525"/>
    </source>
</evidence>
<name>A0A1G8B2A1_9FLAO</name>
<comment type="similarity">
    <text evidence="1">Belongs to the DprA/Smf family.</text>
</comment>
<evidence type="ECO:0000313" key="5">
    <source>
        <dbReference type="Proteomes" id="UP000243588"/>
    </source>
</evidence>
<protein>
    <submittedName>
        <fullName evidence="4">DNA processing protein</fullName>
    </submittedName>
</protein>
<dbReference type="NCBIfam" id="TIGR00732">
    <property type="entry name" value="dprA"/>
    <property type="match status" value="1"/>
</dbReference>
<evidence type="ECO:0000259" key="2">
    <source>
        <dbReference type="Pfam" id="PF02481"/>
    </source>
</evidence>
<dbReference type="Proteomes" id="UP000243588">
    <property type="component" value="Unassembled WGS sequence"/>
</dbReference>
<dbReference type="PANTHER" id="PTHR43022:SF1">
    <property type="entry name" value="PROTEIN SMF"/>
    <property type="match status" value="1"/>
</dbReference>
<dbReference type="InterPro" id="IPR041614">
    <property type="entry name" value="DprA_WH"/>
</dbReference>
<dbReference type="SUPFAM" id="SSF102405">
    <property type="entry name" value="MCP/YpsA-like"/>
    <property type="match status" value="1"/>
</dbReference>
<dbReference type="InterPro" id="IPR010994">
    <property type="entry name" value="RuvA_2-like"/>
</dbReference>
<dbReference type="Pfam" id="PF17782">
    <property type="entry name" value="WHD_DprA"/>
    <property type="match status" value="1"/>
</dbReference>
<organism evidence="4 5">
    <name type="scientific">Myroides phaeus</name>
    <dbReference type="NCBI Taxonomy" id="702745"/>
    <lineage>
        <taxon>Bacteria</taxon>
        <taxon>Pseudomonadati</taxon>
        <taxon>Bacteroidota</taxon>
        <taxon>Flavobacteriia</taxon>
        <taxon>Flavobacteriales</taxon>
        <taxon>Flavobacteriaceae</taxon>
        <taxon>Myroides</taxon>
    </lineage>
</organism>
<dbReference type="Gene3D" id="3.40.50.450">
    <property type="match status" value="1"/>
</dbReference>
<dbReference type="AlphaFoldDB" id="A0A1G8B2A1"/>
<dbReference type="STRING" id="702745.SAMN05421818_10190"/>
<dbReference type="EMBL" id="FNDQ01000001">
    <property type="protein sequence ID" value="SDH27261.1"/>
    <property type="molecule type" value="Genomic_DNA"/>
</dbReference>
<dbReference type="GO" id="GO:0009294">
    <property type="term" value="P:DNA-mediated transformation"/>
    <property type="evidence" value="ECO:0007669"/>
    <property type="project" value="InterPro"/>
</dbReference>
<keyword evidence="5" id="KW-1185">Reference proteome</keyword>
<dbReference type="PANTHER" id="PTHR43022">
    <property type="entry name" value="PROTEIN SMF"/>
    <property type="match status" value="1"/>
</dbReference>
<feature type="domain" description="DprA winged helix" evidence="3">
    <location>
        <begin position="311"/>
        <end position="364"/>
    </location>
</feature>
<dbReference type="RefSeq" id="WP_090404507.1">
    <property type="nucleotide sequence ID" value="NZ_FNDQ01000001.1"/>
</dbReference>
<dbReference type="SUPFAM" id="SSF47781">
    <property type="entry name" value="RuvA domain 2-like"/>
    <property type="match status" value="1"/>
</dbReference>
<evidence type="ECO:0000313" key="4">
    <source>
        <dbReference type="EMBL" id="SDH27261.1"/>
    </source>
</evidence>
<reference evidence="5" key="1">
    <citation type="submission" date="2016-10" db="EMBL/GenBank/DDBJ databases">
        <authorList>
            <person name="Varghese N."/>
            <person name="Submissions S."/>
        </authorList>
    </citation>
    <scope>NUCLEOTIDE SEQUENCE [LARGE SCALE GENOMIC DNA]</scope>
    <source>
        <strain evidence="5">DSM 23313</strain>
    </source>
</reference>
<dbReference type="InterPro" id="IPR036388">
    <property type="entry name" value="WH-like_DNA-bd_sf"/>
</dbReference>
<dbReference type="Gene3D" id="1.10.10.10">
    <property type="entry name" value="Winged helix-like DNA-binding domain superfamily/Winged helix DNA-binding domain"/>
    <property type="match status" value="1"/>
</dbReference>
<gene>
    <name evidence="4" type="ORF">SAMN05421818_10190</name>
</gene>
<sequence length="370" mass="42055">MEEEKLFYTLALQTVAGIGPVTAKRLIDYFESPKAIFQASQKEIMQVHQVGTVLWNKIHDPLVLQRAELELKAIQNQGLSICYYKDPHYPNLLRECDDSPIMLFHSNANFEFNNRRVISIIGTRNPSKRGVEFCEQLISDLKDYNPVIISGLAYGIDVCAHTAALEEGLDTYAVLGHGLNRIYPERHYSIARQIEEKGGSLISEFWMNSRVERENFIQRNRIVAGMSQAVIVIESAIKGGSMSTVTFANDYNRDVFAVPGRITDVMSQGCNLVIRNNRAQLLSSANDIVETLNWDQITKKPKVIQPMLFLDLSDDEQKVYDYLVTCERELLDMIALNCEMPIYKVSTALLNLELRGIVRPLPGKYFELIQ</sequence>
<accession>A0A1G8B2A1</accession>
<proteinExistence type="inferred from homology"/>
<dbReference type="Pfam" id="PF02481">
    <property type="entry name" value="DNA_processg_A"/>
    <property type="match status" value="1"/>
</dbReference>